<dbReference type="PIRSF" id="PIRSF010219">
    <property type="entry name" value="UCP010219"/>
    <property type="match status" value="1"/>
</dbReference>
<evidence type="ECO:0000313" key="1">
    <source>
        <dbReference type="EMBL" id="ARJ05460.1"/>
    </source>
</evidence>
<dbReference type="STRING" id="1619308.B5808_09665"/>
<dbReference type="AlphaFoldDB" id="A0A1X9LU19"/>
<protein>
    <submittedName>
        <fullName evidence="1">Uncharacterized protein</fullName>
    </submittedName>
</protein>
<name>A0A1X9LU19_9MICO</name>
<organism evidence="1 2">
    <name type="scientific">Cnuibacter physcomitrellae</name>
    <dbReference type="NCBI Taxonomy" id="1619308"/>
    <lineage>
        <taxon>Bacteria</taxon>
        <taxon>Bacillati</taxon>
        <taxon>Actinomycetota</taxon>
        <taxon>Actinomycetes</taxon>
        <taxon>Micrococcales</taxon>
        <taxon>Microbacteriaceae</taxon>
        <taxon>Cnuibacter</taxon>
    </lineage>
</organism>
<dbReference type="InterPro" id="IPR016566">
    <property type="entry name" value="UCP010219"/>
</dbReference>
<sequence length="242" mass="25543">MSDDRTPEPEGPTLSDAFAQAARRSGLAKVAPGETPTASSLLAAMGGVRGLIESILPGFGFLVIYAITKDLVLSVLAPVALSVVFVLVRLVTRSPVMPAIAGLLGVGISAGLALFTGRAEDNFVLGIGINIVCLLVLLVSLVVRRPFIGVIVGLLTGDSGWRADPAKSRVVLIATWCWVGLFVVRLAVEVPLYLTAQTELLAGAKLVLGVPFYAAMLWVTWLLVRTAFARNRDQPVADDVAR</sequence>
<dbReference type="EMBL" id="CP020715">
    <property type="protein sequence ID" value="ARJ05460.1"/>
    <property type="molecule type" value="Genomic_DNA"/>
</dbReference>
<dbReference type="KEGG" id="cphy:B5808_09665"/>
<dbReference type="Pfam" id="PF11361">
    <property type="entry name" value="DUF3159"/>
    <property type="match status" value="1"/>
</dbReference>
<dbReference type="Proteomes" id="UP000192775">
    <property type="component" value="Chromosome"/>
</dbReference>
<dbReference type="RefSeq" id="WP_085019598.1">
    <property type="nucleotide sequence ID" value="NZ_BMHD01000001.1"/>
</dbReference>
<keyword evidence="2" id="KW-1185">Reference proteome</keyword>
<gene>
    <name evidence="1" type="ORF">B5808_09665</name>
</gene>
<accession>A0A1X9LU19</accession>
<proteinExistence type="predicted"/>
<reference evidence="1 2" key="1">
    <citation type="submission" date="2017-04" db="EMBL/GenBank/DDBJ databases">
        <authorList>
            <person name="Afonso C.L."/>
            <person name="Miller P.J."/>
            <person name="Scott M.A."/>
            <person name="Spackman E."/>
            <person name="Goraichik I."/>
            <person name="Dimitrov K.M."/>
            <person name="Suarez D.L."/>
            <person name="Swayne D.E."/>
        </authorList>
    </citation>
    <scope>NUCLEOTIDE SEQUENCE [LARGE SCALE GENOMIC DNA]</scope>
    <source>
        <strain evidence="2">XA(T)</strain>
    </source>
</reference>
<evidence type="ECO:0000313" key="2">
    <source>
        <dbReference type="Proteomes" id="UP000192775"/>
    </source>
</evidence>